<reference evidence="1 2" key="1">
    <citation type="submission" date="2017-09" db="EMBL/GenBank/DDBJ databases">
        <title>Depth-based differentiation of microbial function through sediment-hosted aquifers and enrichment of novel symbionts in the deep terrestrial subsurface.</title>
        <authorList>
            <person name="Probst A.J."/>
            <person name="Ladd B."/>
            <person name="Jarett J.K."/>
            <person name="Geller-Mcgrath D.E."/>
            <person name="Sieber C.M."/>
            <person name="Emerson J.B."/>
            <person name="Anantharaman K."/>
            <person name="Thomas B.C."/>
            <person name="Malmstrom R."/>
            <person name="Stieglmeier M."/>
            <person name="Klingl A."/>
            <person name="Woyke T."/>
            <person name="Ryan C.M."/>
            <person name="Banfield J.F."/>
        </authorList>
    </citation>
    <scope>NUCLEOTIDE SEQUENCE [LARGE SCALE GENOMIC DNA]</scope>
    <source>
        <strain evidence="1">CG17_big_fil_post_rev_8_21_14_2_50_48_46</strain>
    </source>
</reference>
<proteinExistence type="predicted"/>
<name>A0A2M7G1T9_9BACT</name>
<protein>
    <submittedName>
        <fullName evidence="1">Uncharacterized protein</fullName>
    </submittedName>
</protein>
<sequence>MCLDEITLQKADVFDKKNVLTVEFSKGRANSVIGFLRMYLRPTGVSEIQMVGNFYKNIPVVLSKQETAQILKTATNYPHDSLLDQILG</sequence>
<comment type="caution">
    <text evidence="1">The sequence shown here is derived from an EMBL/GenBank/DDBJ whole genome shotgun (WGS) entry which is preliminary data.</text>
</comment>
<dbReference type="AlphaFoldDB" id="A0A2M7G1T9"/>
<evidence type="ECO:0000313" key="1">
    <source>
        <dbReference type="EMBL" id="PIW15511.1"/>
    </source>
</evidence>
<organism evidence="1 2">
    <name type="scientific">bacterium (Candidatus Blackallbacteria) CG17_big_fil_post_rev_8_21_14_2_50_48_46</name>
    <dbReference type="NCBI Taxonomy" id="2014261"/>
    <lineage>
        <taxon>Bacteria</taxon>
        <taxon>Candidatus Blackallbacteria</taxon>
    </lineage>
</organism>
<dbReference type="EMBL" id="PFFQ01000052">
    <property type="protein sequence ID" value="PIW15511.1"/>
    <property type="molecule type" value="Genomic_DNA"/>
</dbReference>
<evidence type="ECO:0000313" key="2">
    <source>
        <dbReference type="Proteomes" id="UP000231019"/>
    </source>
</evidence>
<dbReference type="Proteomes" id="UP000231019">
    <property type="component" value="Unassembled WGS sequence"/>
</dbReference>
<gene>
    <name evidence="1" type="ORF">COW36_17055</name>
</gene>
<accession>A0A2M7G1T9</accession>